<dbReference type="GO" id="GO:0003677">
    <property type="term" value="F:DNA binding"/>
    <property type="evidence" value="ECO:0007669"/>
    <property type="project" value="UniProtKB-KW"/>
</dbReference>
<dbReference type="PATRIC" id="fig|1158614.3.peg.3454"/>
<evidence type="ECO:0000313" key="7">
    <source>
        <dbReference type="EMBL" id="EOW81200.1"/>
    </source>
</evidence>
<evidence type="ECO:0000256" key="2">
    <source>
        <dbReference type="ARBA" id="ARBA00023125"/>
    </source>
</evidence>
<dbReference type="RefSeq" id="WP_010781821.1">
    <property type="nucleotide sequence ID" value="NZ_ASWH01000001.1"/>
</dbReference>
<evidence type="ECO:0000256" key="3">
    <source>
        <dbReference type="ARBA" id="ARBA00023163"/>
    </source>
</evidence>
<sequence>MIIHLNRNMYTSLSQSEKQVIDFINQNEKLIPSLSITQLAEKTFTSPPTVSRTIQKCGFSGISELRHKISQQMSDEKRNDSPFIVNSILEKSFRECKETIDLIPTTSILKTIEYLKEAQRIFIFARGFSAIIAEEFQMYLQLLGYNAIIVKDVMWMKKTHRIVKSTDMAIIFSVRNSTPELLESAKTIHRIGAKLVTCCCLSPTQLEDYSDISIIGHSEQIMEIHDLKVYSKIPLFIIARTIIDYISAES</sequence>
<dbReference type="InterPro" id="IPR009057">
    <property type="entry name" value="Homeodomain-like_sf"/>
</dbReference>
<dbReference type="GO" id="GO:0003700">
    <property type="term" value="F:DNA-binding transcription factor activity"/>
    <property type="evidence" value="ECO:0007669"/>
    <property type="project" value="InterPro"/>
</dbReference>
<dbReference type="Pfam" id="PF01380">
    <property type="entry name" value="SIS"/>
    <property type="match status" value="1"/>
</dbReference>
<dbReference type="InterPro" id="IPR001347">
    <property type="entry name" value="SIS_dom"/>
</dbReference>
<dbReference type="eggNOG" id="COG1737">
    <property type="taxonomic scope" value="Bacteria"/>
</dbReference>
<dbReference type="PANTHER" id="PTHR30514">
    <property type="entry name" value="GLUCOKINASE"/>
    <property type="match status" value="1"/>
</dbReference>
<comment type="caution">
    <text evidence="6">The sequence shown here is derived from an EMBL/GenBank/DDBJ whole genome shotgun (WGS) entry which is preliminary data.</text>
</comment>
<evidence type="ECO:0000256" key="1">
    <source>
        <dbReference type="ARBA" id="ARBA00023015"/>
    </source>
</evidence>
<dbReference type="InterPro" id="IPR046348">
    <property type="entry name" value="SIS_dom_sf"/>
</dbReference>
<evidence type="ECO:0000313" key="6">
    <source>
        <dbReference type="EMBL" id="EOI53525.1"/>
    </source>
</evidence>
<evidence type="ECO:0000259" key="4">
    <source>
        <dbReference type="PROSITE" id="PS51071"/>
    </source>
</evidence>
<dbReference type="GO" id="GO:1901135">
    <property type="term" value="P:carbohydrate derivative metabolic process"/>
    <property type="evidence" value="ECO:0007669"/>
    <property type="project" value="InterPro"/>
</dbReference>
<evidence type="ECO:0000313" key="8">
    <source>
        <dbReference type="Proteomes" id="UP000013750"/>
    </source>
</evidence>
<dbReference type="OrthoDB" id="1648815at2"/>
<dbReference type="CDD" id="cd05013">
    <property type="entry name" value="SIS_RpiR"/>
    <property type="match status" value="1"/>
</dbReference>
<keyword evidence="3" id="KW-0804">Transcription</keyword>
<reference evidence="7 9" key="2">
    <citation type="submission" date="2013-03" db="EMBL/GenBank/DDBJ databases">
        <title>The Genome Sequence of Enterococcus gilvus ATCC BAA-350 (PacBio/Illumina hybrid assembly).</title>
        <authorList>
            <consortium name="The Broad Institute Genomics Platform"/>
            <consortium name="The Broad Institute Genome Sequencing Center for Infectious Disease"/>
            <person name="Earl A."/>
            <person name="Russ C."/>
            <person name="Gilmore M."/>
            <person name="Surin D."/>
            <person name="Walker B."/>
            <person name="Young S."/>
            <person name="Zeng Q."/>
            <person name="Gargeya S."/>
            <person name="Fitzgerald M."/>
            <person name="Haas B."/>
            <person name="Abouelleil A."/>
            <person name="Allen A.W."/>
            <person name="Alvarado L."/>
            <person name="Arachchi H.M."/>
            <person name="Berlin A.M."/>
            <person name="Chapman S.B."/>
            <person name="Gainer-Dewar J."/>
            <person name="Goldberg J."/>
            <person name="Griggs A."/>
            <person name="Gujja S."/>
            <person name="Hansen M."/>
            <person name="Howarth C."/>
            <person name="Imamovic A."/>
            <person name="Ireland A."/>
            <person name="Larimer J."/>
            <person name="McCowan C."/>
            <person name="Murphy C."/>
            <person name="Pearson M."/>
            <person name="Poon T.W."/>
            <person name="Priest M."/>
            <person name="Roberts A."/>
            <person name="Saif S."/>
            <person name="Shea T."/>
            <person name="Sisk P."/>
            <person name="Sykes S."/>
            <person name="Wortman J."/>
            <person name="Nusbaum C."/>
            <person name="Birren B."/>
        </authorList>
    </citation>
    <scope>NUCLEOTIDE SEQUENCE [LARGE SCALE GENOMIC DNA]</scope>
    <source>
        <strain evidence="7 9">ATCC BAA-350</strain>
    </source>
</reference>
<dbReference type="HOGENOM" id="CLU_055769_4_2_9"/>
<dbReference type="Proteomes" id="UP000013750">
    <property type="component" value="Unassembled WGS sequence"/>
</dbReference>
<dbReference type="PROSITE" id="PS51071">
    <property type="entry name" value="HTH_RPIR"/>
    <property type="match status" value="1"/>
</dbReference>
<dbReference type="Proteomes" id="UP000014160">
    <property type="component" value="Unassembled WGS sequence"/>
</dbReference>
<evidence type="ECO:0000259" key="5">
    <source>
        <dbReference type="PROSITE" id="PS51464"/>
    </source>
</evidence>
<dbReference type="InterPro" id="IPR000281">
    <property type="entry name" value="HTH_RpiR"/>
</dbReference>
<evidence type="ECO:0000313" key="9">
    <source>
        <dbReference type="Proteomes" id="UP000014160"/>
    </source>
</evidence>
<dbReference type="PROSITE" id="PS51464">
    <property type="entry name" value="SIS"/>
    <property type="match status" value="1"/>
</dbReference>
<dbReference type="PANTHER" id="PTHR30514:SF21">
    <property type="entry name" value="RPIR-FAMILY TRANSCRIPTIONAL REGULATOR"/>
    <property type="match status" value="1"/>
</dbReference>
<name>R2V718_9ENTE</name>
<feature type="domain" description="HTH rpiR-type" evidence="4">
    <location>
        <begin position="1"/>
        <end position="76"/>
    </location>
</feature>
<keyword evidence="9" id="KW-1185">Reference proteome</keyword>
<dbReference type="EMBL" id="AJDQ01000012">
    <property type="protein sequence ID" value="EOI53525.1"/>
    <property type="molecule type" value="Genomic_DNA"/>
</dbReference>
<gene>
    <name evidence="7" type="ORF">I592_00485</name>
    <name evidence="6" type="ORF">UKC_03477</name>
</gene>
<dbReference type="InterPro" id="IPR036388">
    <property type="entry name" value="WH-like_DNA-bd_sf"/>
</dbReference>
<keyword evidence="1" id="KW-0805">Transcription regulation</keyword>
<dbReference type="AlphaFoldDB" id="R2V718"/>
<dbReference type="InterPro" id="IPR047640">
    <property type="entry name" value="RpiR-like"/>
</dbReference>
<reference evidence="6 8" key="1">
    <citation type="submission" date="2013-02" db="EMBL/GenBank/DDBJ databases">
        <title>The Genome Sequence of Enterococcus gilvus ATCC BAA-350.</title>
        <authorList>
            <consortium name="The Broad Institute Genome Sequencing Platform"/>
            <consortium name="The Broad Institute Genome Sequencing Center for Infectious Disease"/>
            <person name="Earl A.M."/>
            <person name="Gilmore M.S."/>
            <person name="Lebreton F."/>
            <person name="Walker B."/>
            <person name="Young S.K."/>
            <person name="Zeng Q."/>
            <person name="Gargeya S."/>
            <person name="Fitzgerald M."/>
            <person name="Haas B."/>
            <person name="Abouelleil A."/>
            <person name="Alvarado L."/>
            <person name="Arachchi H.M."/>
            <person name="Berlin A.M."/>
            <person name="Chapman S.B."/>
            <person name="Dewar J."/>
            <person name="Goldberg J."/>
            <person name="Griggs A."/>
            <person name="Gujja S."/>
            <person name="Hansen M."/>
            <person name="Howarth C."/>
            <person name="Imamovic A."/>
            <person name="Larimer J."/>
            <person name="McCowan C."/>
            <person name="Murphy C."/>
            <person name="Neiman D."/>
            <person name="Pearson M."/>
            <person name="Priest M."/>
            <person name="Roberts A."/>
            <person name="Saif S."/>
            <person name="Shea T."/>
            <person name="Sisk P."/>
            <person name="Sykes S."/>
            <person name="Wortman J."/>
            <person name="Nusbaum C."/>
            <person name="Birren B."/>
        </authorList>
    </citation>
    <scope>NUCLEOTIDE SEQUENCE [LARGE SCALE GENOMIC DNA]</scope>
    <source>
        <strain evidence="6 8">ATCC BAA-350</strain>
    </source>
</reference>
<dbReference type="EMBL" id="ASWH01000001">
    <property type="protein sequence ID" value="EOW81200.1"/>
    <property type="molecule type" value="Genomic_DNA"/>
</dbReference>
<dbReference type="Gene3D" id="1.10.10.10">
    <property type="entry name" value="Winged helix-like DNA-binding domain superfamily/Winged helix DNA-binding domain"/>
    <property type="match status" value="1"/>
</dbReference>
<proteinExistence type="predicted"/>
<protein>
    <recommendedName>
        <fullName evidence="10">Phosphosugar-binding transcriptional regulator</fullName>
    </recommendedName>
</protein>
<dbReference type="Gene3D" id="3.40.50.10490">
    <property type="entry name" value="Glucose-6-phosphate isomerase like protein, domain 1"/>
    <property type="match status" value="1"/>
</dbReference>
<evidence type="ECO:0008006" key="10">
    <source>
        <dbReference type="Google" id="ProtNLM"/>
    </source>
</evidence>
<dbReference type="Pfam" id="PF01418">
    <property type="entry name" value="HTH_6"/>
    <property type="match status" value="1"/>
</dbReference>
<organism evidence="6 8">
    <name type="scientific">Enterococcus gilvus ATCC BAA-350</name>
    <dbReference type="NCBI Taxonomy" id="1158614"/>
    <lineage>
        <taxon>Bacteria</taxon>
        <taxon>Bacillati</taxon>
        <taxon>Bacillota</taxon>
        <taxon>Bacilli</taxon>
        <taxon>Lactobacillales</taxon>
        <taxon>Enterococcaceae</taxon>
        <taxon>Enterococcus</taxon>
    </lineage>
</organism>
<feature type="domain" description="SIS" evidence="5">
    <location>
        <begin position="111"/>
        <end position="250"/>
    </location>
</feature>
<dbReference type="InterPro" id="IPR035472">
    <property type="entry name" value="RpiR-like_SIS"/>
</dbReference>
<keyword evidence="2" id="KW-0238">DNA-binding</keyword>
<dbReference type="SUPFAM" id="SSF53697">
    <property type="entry name" value="SIS domain"/>
    <property type="match status" value="1"/>
</dbReference>
<accession>R2V718</accession>
<dbReference type="GO" id="GO:0097367">
    <property type="term" value="F:carbohydrate derivative binding"/>
    <property type="evidence" value="ECO:0007669"/>
    <property type="project" value="InterPro"/>
</dbReference>
<dbReference type="SUPFAM" id="SSF46689">
    <property type="entry name" value="Homeodomain-like"/>
    <property type="match status" value="1"/>
</dbReference>